<feature type="coiled-coil region" evidence="8">
    <location>
        <begin position="348"/>
        <end position="431"/>
    </location>
</feature>
<organism evidence="10 11">
    <name type="scientific">Virgibacillus halodenitrificans</name>
    <name type="common">Bacillus halodenitrificans</name>
    <dbReference type="NCBI Taxonomy" id="1482"/>
    <lineage>
        <taxon>Bacteria</taxon>
        <taxon>Bacillati</taxon>
        <taxon>Bacillota</taxon>
        <taxon>Bacilli</taxon>
        <taxon>Bacillales</taxon>
        <taxon>Bacillaceae</taxon>
        <taxon>Virgibacillus</taxon>
    </lineage>
</organism>
<dbReference type="RefSeq" id="WP_071648789.1">
    <property type="nucleotide sequence ID" value="NZ_CP017962.1"/>
</dbReference>
<dbReference type="GO" id="GO:0000917">
    <property type="term" value="P:division septum assembly"/>
    <property type="evidence" value="ECO:0007669"/>
    <property type="project" value="UniProtKB-KW"/>
</dbReference>
<evidence type="ECO:0000256" key="3">
    <source>
        <dbReference type="ARBA" id="ARBA00022989"/>
    </source>
</evidence>
<keyword evidence="1 8" id="KW-0132">Cell division</keyword>
<keyword evidence="6 8" id="KW-0717">Septation</keyword>
<feature type="topological domain" description="Extracellular" evidence="8">
    <location>
        <begin position="1"/>
        <end position="2"/>
    </location>
</feature>
<evidence type="ECO:0000256" key="8">
    <source>
        <dbReference type="HAMAP-Rule" id="MF_00728"/>
    </source>
</evidence>
<comment type="similarity">
    <text evidence="8">Belongs to the EzrA family.</text>
</comment>
<keyword evidence="2 8" id="KW-0812">Transmembrane</keyword>
<comment type="function">
    <text evidence="8">Negative regulator of FtsZ ring formation; modulates the frequency and position of FtsZ ring formation. Inhibits FtsZ ring formation at polar sites. Interacts either with FtsZ or with one of its binding partners to promote depolymerization.</text>
</comment>
<evidence type="ECO:0000256" key="5">
    <source>
        <dbReference type="ARBA" id="ARBA00023136"/>
    </source>
</evidence>
<keyword evidence="8" id="KW-1003">Cell membrane</keyword>
<feature type="coiled-coil region" evidence="8">
    <location>
        <begin position="98"/>
        <end position="139"/>
    </location>
</feature>
<evidence type="ECO:0000256" key="2">
    <source>
        <dbReference type="ARBA" id="ARBA00022692"/>
    </source>
</evidence>
<comment type="subcellular location">
    <subcellularLocation>
        <location evidence="8">Cell membrane</location>
        <topology evidence="8">Single-pass membrane protein</topology>
    </subcellularLocation>
    <text evidence="8">Colocalized with FtsZ to the nascent septal site.</text>
</comment>
<sequence>MAYIIGIILVIIALIIIGLIMRKRIYDHVDRYEAWKMDIMGRNVAAHLSKIKTLNLSGETQEKFEAWKERWEFIITKELPDIEEHLFDAEESADRYRFSKAKKILHNVEEILQSIEKEIEKLLAEVDELLQSEESSRQEVEEILPHIKACRKKLSQNRYQYGKAEAYFDKEIDVLEKKLNNYYSLVEQGNYLEAKQIVDEIKLSLDQLEQQLEVFPRIYKLCKYELPSQLDNLYSGIKGMKEDGYRVEHLAFEKEIRTYQEQLLLMVKKLEAGDLQNTESLIEDVEVRIKEMYQLLEKEALAKNYLDTQIPSYEESLGDINNAFLDTKLEVEKLKHAYYFEDHDMERYLMLENTIAKLKTELEELLLELENEDTSHSKLREQVEQGFEQLKELNEKHDAFRKRVHNLRKDELEAKEKLIEIRNKLADTQRKLKKSNVPGVPQFIWDMIRKASDKNTRVMKVLEKQPLEMSNVQEALAEANDAVEHVIEQTNVMLDQAYLTEQVIQYANRYRSQYPLLAAKLAEAERLFRTYDYELALEHAAKAIEEIEPGALKKIEEFQQTAN</sequence>
<keyword evidence="7 8" id="KW-0131">Cell cycle</keyword>
<keyword evidence="4 8" id="KW-0175">Coiled coil</keyword>
<feature type="topological domain" description="Cytoplasmic" evidence="8">
    <location>
        <begin position="22"/>
        <end position="563"/>
    </location>
</feature>
<dbReference type="InterPro" id="IPR010379">
    <property type="entry name" value="EzrA"/>
</dbReference>
<gene>
    <name evidence="8" type="primary">ezrA</name>
    <name evidence="10" type="ORF">BME96_07390</name>
</gene>
<feature type="transmembrane region" description="Helical" evidence="9">
    <location>
        <begin position="6"/>
        <end position="22"/>
    </location>
</feature>
<evidence type="ECO:0000256" key="7">
    <source>
        <dbReference type="ARBA" id="ARBA00023306"/>
    </source>
</evidence>
<evidence type="ECO:0000256" key="6">
    <source>
        <dbReference type="ARBA" id="ARBA00023210"/>
    </source>
</evidence>
<evidence type="ECO:0000256" key="4">
    <source>
        <dbReference type="ARBA" id="ARBA00023054"/>
    </source>
</evidence>
<dbReference type="Pfam" id="PF06160">
    <property type="entry name" value="EzrA"/>
    <property type="match status" value="1"/>
</dbReference>
<protein>
    <recommendedName>
        <fullName evidence="8">Septation ring formation regulator EzrA</fullName>
    </recommendedName>
</protein>
<name>A0AAC9J169_VIRHA</name>
<reference evidence="10 11" key="1">
    <citation type="submission" date="2016-11" db="EMBL/GenBank/DDBJ databases">
        <title>Complete genome sequencing of Virgibacillus halodenitrificans PDB-F2.</title>
        <authorList>
            <person name="Sun Z."/>
            <person name="Zhou Y."/>
            <person name="Li H."/>
        </authorList>
    </citation>
    <scope>NUCLEOTIDE SEQUENCE [LARGE SCALE GENOMIC DNA]</scope>
    <source>
        <strain evidence="10 11">PDB-F2</strain>
    </source>
</reference>
<evidence type="ECO:0000256" key="9">
    <source>
        <dbReference type="SAM" id="Phobius"/>
    </source>
</evidence>
<dbReference type="EMBL" id="CP017962">
    <property type="protein sequence ID" value="APC48005.1"/>
    <property type="molecule type" value="Genomic_DNA"/>
</dbReference>
<evidence type="ECO:0000256" key="1">
    <source>
        <dbReference type="ARBA" id="ARBA00022618"/>
    </source>
</evidence>
<dbReference type="NCBIfam" id="NF003413">
    <property type="entry name" value="PRK04778.1-7"/>
    <property type="match status" value="1"/>
</dbReference>
<dbReference type="KEGG" id="vhl:BME96_07390"/>
<keyword evidence="3 8" id="KW-1133">Transmembrane helix</keyword>
<dbReference type="GO" id="GO:0005886">
    <property type="term" value="C:plasma membrane"/>
    <property type="evidence" value="ECO:0007669"/>
    <property type="project" value="UniProtKB-SubCell"/>
</dbReference>
<dbReference type="GO" id="GO:0005940">
    <property type="term" value="C:septin ring"/>
    <property type="evidence" value="ECO:0007669"/>
    <property type="project" value="InterPro"/>
</dbReference>
<proteinExistence type="inferred from homology"/>
<evidence type="ECO:0000313" key="10">
    <source>
        <dbReference type="EMBL" id="APC48005.1"/>
    </source>
</evidence>
<keyword evidence="5 8" id="KW-0472">Membrane</keyword>
<dbReference type="HAMAP" id="MF_00728">
    <property type="entry name" value="EzrA"/>
    <property type="match status" value="1"/>
</dbReference>
<accession>A0AAC9J169</accession>
<dbReference type="AlphaFoldDB" id="A0AAC9J169"/>
<dbReference type="Proteomes" id="UP000182945">
    <property type="component" value="Chromosome"/>
</dbReference>
<evidence type="ECO:0000313" key="11">
    <source>
        <dbReference type="Proteomes" id="UP000182945"/>
    </source>
</evidence>
<dbReference type="GeneID" id="71514210"/>
<dbReference type="GO" id="GO:0000921">
    <property type="term" value="P:septin ring assembly"/>
    <property type="evidence" value="ECO:0007669"/>
    <property type="project" value="InterPro"/>
</dbReference>